<dbReference type="InterPro" id="IPR023430">
    <property type="entry name" value="Pept_HybD-like_dom_sf"/>
</dbReference>
<dbReference type="Pfam" id="PF01750">
    <property type="entry name" value="HycI"/>
    <property type="match status" value="1"/>
</dbReference>
<proteinExistence type="inferred from homology"/>
<evidence type="ECO:0000256" key="4">
    <source>
        <dbReference type="ARBA" id="ARBA00022801"/>
    </source>
</evidence>
<accession>A0A0V7ZVY8</accession>
<dbReference type="GO" id="GO:0008047">
    <property type="term" value="F:enzyme activator activity"/>
    <property type="evidence" value="ECO:0007669"/>
    <property type="project" value="InterPro"/>
</dbReference>
<dbReference type="InterPro" id="IPR000671">
    <property type="entry name" value="Peptidase_A31"/>
</dbReference>
<evidence type="ECO:0000313" key="5">
    <source>
        <dbReference type="EMBL" id="KST68619.1"/>
    </source>
</evidence>
<evidence type="ECO:0000256" key="2">
    <source>
        <dbReference type="ARBA" id="ARBA00022670"/>
    </source>
</evidence>
<keyword evidence="6" id="KW-1185">Reference proteome</keyword>
<keyword evidence="2 5" id="KW-0645">Protease</keyword>
<organism evidence="5 6">
    <name type="scientific">Mastigocoleus testarum BC008</name>
    <dbReference type="NCBI Taxonomy" id="371196"/>
    <lineage>
        <taxon>Bacteria</taxon>
        <taxon>Bacillati</taxon>
        <taxon>Cyanobacteriota</taxon>
        <taxon>Cyanophyceae</taxon>
        <taxon>Nostocales</taxon>
        <taxon>Hapalosiphonaceae</taxon>
        <taxon>Mastigocoleus</taxon>
    </lineage>
</organism>
<dbReference type="AlphaFoldDB" id="A0A0V7ZVY8"/>
<dbReference type="PANTHER" id="PTHR30302">
    <property type="entry name" value="HYDROGENASE 1 MATURATION PROTEASE"/>
    <property type="match status" value="1"/>
</dbReference>
<dbReference type="SUPFAM" id="SSF53163">
    <property type="entry name" value="HybD-like"/>
    <property type="match status" value="1"/>
</dbReference>
<comment type="similarity">
    <text evidence="1">Belongs to the peptidase A31 family.</text>
</comment>
<dbReference type="Proteomes" id="UP000053372">
    <property type="component" value="Unassembled WGS sequence"/>
</dbReference>
<dbReference type="EMBL" id="LMTZ01000055">
    <property type="protein sequence ID" value="KST68619.1"/>
    <property type="molecule type" value="Genomic_DNA"/>
</dbReference>
<dbReference type="Gene3D" id="3.40.50.1450">
    <property type="entry name" value="HybD-like"/>
    <property type="match status" value="1"/>
</dbReference>
<dbReference type="GO" id="GO:0016485">
    <property type="term" value="P:protein processing"/>
    <property type="evidence" value="ECO:0007669"/>
    <property type="project" value="TreeGrafter"/>
</dbReference>
<gene>
    <name evidence="5" type="ORF">BC008_33775</name>
</gene>
<comment type="caution">
    <text evidence="5">The sequence shown here is derived from an EMBL/GenBank/DDBJ whole genome shotgun (WGS) entry which is preliminary data.</text>
</comment>
<dbReference type="PANTHER" id="PTHR30302:SF1">
    <property type="entry name" value="HYDROGENASE 2 MATURATION PROTEASE"/>
    <property type="match status" value="1"/>
</dbReference>
<evidence type="ECO:0000256" key="3">
    <source>
        <dbReference type="ARBA" id="ARBA00022750"/>
    </source>
</evidence>
<evidence type="ECO:0000313" key="6">
    <source>
        <dbReference type="Proteomes" id="UP000053372"/>
    </source>
</evidence>
<dbReference type="CDD" id="cd00518">
    <property type="entry name" value="H2MP"/>
    <property type="match status" value="1"/>
</dbReference>
<dbReference type="GO" id="GO:0004190">
    <property type="term" value="F:aspartic-type endopeptidase activity"/>
    <property type="evidence" value="ECO:0007669"/>
    <property type="project" value="UniProtKB-KW"/>
</dbReference>
<evidence type="ECO:0000256" key="1">
    <source>
        <dbReference type="ARBA" id="ARBA00006814"/>
    </source>
</evidence>
<sequence>MSKENHNHQILLIGVGNKFRQDDAVGLVIAKKFRNQIYPETKTPEIKIIEASGEGVALMELWQDATTVYLFDAVMSGAEVGKIHRIDAQIKVVPAKFFNYSTHAFSVAEAVELARTLNQLPSKLIIYGVEGKNFSHGIGLSPEVEQATEKVVQQILIELCTKQV</sequence>
<keyword evidence="4" id="KW-0378">Hydrolase</keyword>
<protein>
    <submittedName>
        <fullName evidence="5">Hydrogenase maturation protease</fullName>
    </submittedName>
</protein>
<dbReference type="OrthoDB" id="9808862at2"/>
<reference evidence="5 6" key="1">
    <citation type="journal article" date="2015" name="Genome Announc.">
        <title>Draft Genome of the Euendolithic (true boring) Cyanobacterium Mastigocoleus testarum strain BC008.</title>
        <authorList>
            <person name="Guida B.S."/>
            <person name="Garcia-Pichel F."/>
        </authorList>
    </citation>
    <scope>NUCLEOTIDE SEQUENCE [LARGE SCALE GENOMIC DNA]</scope>
    <source>
        <strain evidence="5 6">BC008</strain>
    </source>
</reference>
<name>A0A0V7ZVY8_9CYAN</name>
<dbReference type="RefSeq" id="WP_036266758.1">
    <property type="nucleotide sequence ID" value="NZ_LMTZ01000055.1"/>
</dbReference>
<dbReference type="NCBIfam" id="TIGR00072">
    <property type="entry name" value="hydrog_prot"/>
    <property type="match status" value="1"/>
</dbReference>
<keyword evidence="3" id="KW-0064">Aspartyl protease</keyword>